<dbReference type="SUPFAM" id="SSF52833">
    <property type="entry name" value="Thioredoxin-like"/>
    <property type="match status" value="1"/>
</dbReference>
<name>A0A382UXD2_9ZZZZ</name>
<dbReference type="InterPro" id="IPR011893">
    <property type="entry name" value="Selenoprotein_Rdx-typ"/>
</dbReference>
<feature type="non-terminal residue" evidence="2">
    <location>
        <position position="1"/>
    </location>
</feature>
<protein>
    <recommendedName>
        <fullName evidence="3">SelT/selW/selH selenoprotein domain-containing protein</fullName>
    </recommendedName>
</protein>
<gene>
    <name evidence="2" type="ORF">METZ01_LOCUS391786</name>
</gene>
<dbReference type="EMBL" id="UINC01147548">
    <property type="protein sequence ID" value="SVD38932.1"/>
    <property type="molecule type" value="Genomic_DNA"/>
</dbReference>
<evidence type="ECO:0008006" key="3">
    <source>
        <dbReference type="Google" id="ProtNLM"/>
    </source>
</evidence>
<proteinExistence type="predicted"/>
<organism evidence="2">
    <name type="scientific">marine metagenome</name>
    <dbReference type="NCBI Taxonomy" id="408172"/>
    <lineage>
        <taxon>unclassified sequences</taxon>
        <taxon>metagenomes</taxon>
        <taxon>ecological metagenomes</taxon>
    </lineage>
</organism>
<sequence>VSAVSDLLSNYQHVIEEIRLVTGDNGAFEVVVNGNLVYSKHATGRHAEPGEVLGIFRHLVGADVPVYADQ</sequence>
<dbReference type="Pfam" id="PF10262">
    <property type="entry name" value="Rdx"/>
    <property type="match status" value="1"/>
</dbReference>
<dbReference type="AlphaFoldDB" id="A0A382UXD2"/>
<dbReference type="Gene3D" id="3.40.30.10">
    <property type="entry name" value="Glutaredoxin"/>
    <property type="match status" value="1"/>
</dbReference>
<accession>A0A382UXD2</accession>
<reference evidence="2" key="1">
    <citation type="submission" date="2018-05" db="EMBL/GenBank/DDBJ databases">
        <authorList>
            <person name="Lanie J.A."/>
            <person name="Ng W.-L."/>
            <person name="Kazmierczak K.M."/>
            <person name="Andrzejewski T.M."/>
            <person name="Davidsen T.M."/>
            <person name="Wayne K.J."/>
            <person name="Tettelin H."/>
            <person name="Glass J.I."/>
            <person name="Rusch D."/>
            <person name="Podicherti R."/>
            <person name="Tsui H.-C.T."/>
            <person name="Winkler M.E."/>
        </authorList>
    </citation>
    <scope>NUCLEOTIDE SEQUENCE</scope>
</reference>
<keyword evidence="1" id="KW-0676">Redox-active center</keyword>
<dbReference type="InterPro" id="IPR036249">
    <property type="entry name" value="Thioredoxin-like_sf"/>
</dbReference>
<evidence type="ECO:0000313" key="2">
    <source>
        <dbReference type="EMBL" id="SVD38932.1"/>
    </source>
</evidence>
<evidence type="ECO:0000256" key="1">
    <source>
        <dbReference type="ARBA" id="ARBA00023284"/>
    </source>
</evidence>